<evidence type="ECO:0000313" key="14">
    <source>
        <dbReference type="EMBL" id="MBB4928443.1"/>
    </source>
</evidence>
<feature type="domain" description="O-acyltransferase WSD1 C-terminal" evidence="13">
    <location>
        <begin position="273"/>
        <end position="417"/>
    </location>
</feature>
<dbReference type="GO" id="GO:0005886">
    <property type="term" value="C:plasma membrane"/>
    <property type="evidence" value="ECO:0007669"/>
    <property type="project" value="TreeGrafter"/>
</dbReference>
<evidence type="ECO:0000256" key="8">
    <source>
        <dbReference type="ARBA" id="ARBA00023098"/>
    </source>
</evidence>
<accession>A0A7W7RAK7</accession>
<dbReference type="GO" id="GO:0006071">
    <property type="term" value="P:glycerol metabolic process"/>
    <property type="evidence" value="ECO:0007669"/>
    <property type="project" value="UniProtKB-KW"/>
</dbReference>
<evidence type="ECO:0000256" key="5">
    <source>
        <dbReference type="ARBA" id="ARBA00022516"/>
    </source>
</evidence>
<comment type="pathway">
    <text evidence="2">Lipid metabolism.</text>
</comment>
<dbReference type="Gene3D" id="3.30.559.30">
    <property type="entry name" value="Nonribosomal peptide synthetase, condensation domain"/>
    <property type="match status" value="1"/>
</dbReference>
<organism evidence="14 15">
    <name type="scientific">Kitasatospora kifunensis</name>
    <name type="common">Streptomyces kifunensis</name>
    <dbReference type="NCBI Taxonomy" id="58351"/>
    <lineage>
        <taxon>Bacteria</taxon>
        <taxon>Bacillati</taxon>
        <taxon>Actinomycetota</taxon>
        <taxon>Actinomycetes</taxon>
        <taxon>Kitasatosporales</taxon>
        <taxon>Streptomycetaceae</taxon>
        <taxon>Kitasatospora</taxon>
    </lineage>
</organism>
<gene>
    <name evidence="14" type="ORF">FHR34_007540</name>
</gene>
<dbReference type="Gene3D" id="3.30.559.10">
    <property type="entry name" value="Chloramphenicol acetyltransferase-like domain"/>
    <property type="match status" value="1"/>
</dbReference>
<dbReference type="Pfam" id="PF06974">
    <property type="entry name" value="WS_DGAT_C"/>
    <property type="match status" value="1"/>
</dbReference>
<evidence type="ECO:0000256" key="7">
    <source>
        <dbReference type="ARBA" id="ARBA00022798"/>
    </source>
</evidence>
<evidence type="ECO:0000313" key="15">
    <source>
        <dbReference type="Proteomes" id="UP000540506"/>
    </source>
</evidence>
<evidence type="ECO:0000259" key="12">
    <source>
        <dbReference type="Pfam" id="PF03007"/>
    </source>
</evidence>
<evidence type="ECO:0000256" key="6">
    <source>
        <dbReference type="ARBA" id="ARBA00022679"/>
    </source>
</evidence>
<evidence type="ECO:0000256" key="2">
    <source>
        <dbReference type="ARBA" id="ARBA00005189"/>
    </source>
</evidence>
<evidence type="ECO:0000256" key="11">
    <source>
        <dbReference type="SAM" id="MobiDB-lite"/>
    </source>
</evidence>
<dbReference type="Proteomes" id="UP000540506">
    <property type="component" value="Unassembled WGS sequence"/>
</dbReference>
<evidence type="ECO:0000256" key="3">
    <source>
        <dbReference type="ARBA" id="ARBA00009587"/>
    </source>
</evidence>
<evidence type="ECO:0000256" key="1">
    <source>
        <dbReference type="ARBA" id="ARBA00004771"/>
    </source>
</evidence>
<dbReference type="EC" id="2.3.1.20" evidence="4"/>
<evidence type="ECO:0000256" key="4">
    <source>
        <dbReference type="ARBA" id="ARBA00013244"/>
    </source>
</evidence>
<dbReference type="RefSeq" id="WP_184945827.1">
    <property type="nucleotide sequence ID" value="NZ_JACHJV010000003.1"/>
</dbReference>
<comment type="similarity">
    <text evidence="3">Belongs to the long-chain O-acyltransferase family.</text>
</comment>
<dbReference type="EMBL" id="JACHJV010000003">
    <property type="protein sequence ID" value="MBB4928443.1"/>
    <property type="molecule type" value="Genomic_DNA"/>
</dbReference>
<dbReference type="GO" id="GO:0019432">
    <property type="term" value="P:triglyceride biosynthetic process"/>
    <property type="evidence" value="ECO:0007669"/>
    <property type="project" value="UniProtKB-UniPathway"/>
</dbReference>
<feature type="domain" description="O-acyltransferase WSD1-like N-terminal" evidence="12">
    <location>
        <begin position="10"/>
        <end position="191"/>
    </location>
</feature>
<keyword evidence="6" id="KW-0808">Transferase</keyword>
<dbReference type="InterPro" id="IPR009721">
    <property type="entry name" value="O-acyltransferase_WSD1_C"/>
</dbReference>
<keyword evidence="7" id="KW-0319">Glycerol metabolism</keyword>
<evidence type="ECO:0000259" key="13">
    <source>
        <dbReference type="Pfam" id="PF06974"/>
    </source>
</evidence>
<keyword evidence="5" id="KW-0444">Lipid biosynthesis</keyword>
<name>A0A7W7RAK7_KITKI</name>
<comment type="catalytic activity">
    <reaction evidence="10">
        <text>an acyl-CoA + a 1,2-diacyl-sn-glycerol = a triacyl-sn-glycerol + CoA</text>
        <dbReference type="Rhea" id="RHEA:10868"/>
        <dbReference type="ChEBI" id="CHEBI:17815"/>
        <dbReference type="ChEBI" id="CHEBI:57287"/>
        <dbReference type="ChEBI" id="CHEBI:58342"/>
        <dbReference type="ChEBI" id="CHEBI:64615"/>
        <dbReference type="EC" id="2.3.1.20"/>
    </reaction>
</comment>
<comment type="caution">
    <text evidence="14">The sequence shown here is derived from an EMBL/GenBank/DDBJ whole genome shotgun (WGS) entry which is preliminary data.</text>
</comment>
<dbReference type="AlphaFoldDB" id="A0A7W7RAK7"/>
<protein>
    <recommendedName>
        <fullName evidence="4">diacylglycerol O-acyltransferase</fullName>
        <ecNumber evidence="4">2.3.1.20</ecNumber>
    </recommendedName>
</protein>
<dbReference type="PANTHER" id="PTHR31650:SF1">
    <property type="entry name" value="WAX ESTER SYNTHASE_DIACYLGLYCEROL ACYLTRANSFERASE 4-RELATED"/>
    <property type="match status" value="1"/>
</dbReference>
<dbReference type="InterPro" id="IPR045034">
    <property type="entry name" value="O-acyltransferase_WSD1-like"/>
</dbReference>
<dbReference type="PANTHER" id="PTHR31650">
    <property type="entry name" value="O-ACYLTRANSFERASE (WSD1-LIKE) FAMILY PROTEIN"/>
    <property type="match status" value="1"/>
</dbReference>
<keyword evidence="9" id="KW-0012">Acyltransferase</keyword>
<sequence length="451" mass="48870">MRIFEAAVALLQERFRVPATVAAVAVFSGPPPTPEQLDDRVRERLAPVTRLRLRMDTDVRGRLRQPYAWRLADETDVAREMTHHHLCSGQRLEDLVADLVGRSMPHVTGGPLWELLVVHDAASEQFALVLRAHHALLDGASLFTVLRLLGDEAPGALPPLPQELEAQPAATGSVRAMVHGLRGLWRRAGRLPCNEPVVPGRTVVWSSVTADVMDAARNALPEGRTSPNNVFLAAFTAAVRACPGPLGTNPRLDRVYTAVPVDLRGPETRHALGTFVSAVRVRMPLETTDPLTRLREVGRQMADNKQLHRAEGMARLTDHVAGLGAAGVRAFARHLLSNRSLVNFSSSFPRWGTDVLVVHGRTAGSVIAVSNLPARIGIVAAFTQYSGRYSLCLTVDHAHPACARPLVDAFMAEMHALAVTGSQRSTEHVQWPGETDSLTDGVSGRVARPGS</sequence>
<dbReference type="InterPro" id="IPR023213">
    <property type="entry name" value="CAT-like_dom_sf"/>
</dbReference>
<dbReference type="SUPFAM" id="SSF52777">
    <property type="entry name" value="CoA-dependent acyltransferases"/>
    <property type="match status" value="1"/>
</dbReference>
<evidence type="ECO:0000256" key="10">
    <source>
        <dbReference type="ARBA" id="ARBA00048109"/>
    </source>
</evidence>
<evidence type="ECO:0000256" key="9">
    <source>
        <dbReference type="ARBA" id="ARBA00023315"/>
    </source>
</evidence>
<feature type="region of interest" description="Disordered" evidence="11">
    <location>
        <begin position="423"/>
        <end position="451"/>
    </location>
</feature>
<reference evidence="14 15" key="1">
    <citation type="submission" date="2020-08" db="EMBL/GenBank/DDBJ databases">
        <title>Sequencing the genomes of 1000 actinobacteria strains.</title>
        <authorList>
            <person name="Klenk H.-P."/>
        </authorList>
    </citation>
    <scope>NUCLEOTIDE SEQUENCE [LARGE SCALE GENOMIC DNA]</scope>
    <source>
        <strain evidence="14 15">DSM 41654</strain>
    </source>
</reference>
<dbReference type="UniPathway" id="UPA00282"/>
<dbReference type="InterPro" id="IPR004255">
    <property type="entry name" value="O-acyltransferase_WSD1_N"/>
</dbReference>
<keyword evidence="15" id="KW-1185">Reference proteome</keyword>
<dbReference type="GO" id="GO:0004144">
    <property type="term" value="F:diacylglycerol O-acyltransferase activity"/>
    <property type="evidence" value="ECO:0007669"/>
    <property type="project" value="UniProtKB-EC"/>
</dbReference>
<keyword evidence="8" id="KW-0443">Lipid metabolism</keyword>
<dbReference type="Pfam" id="PF03007">
    <property type="entry name" value="WS_DGAT_cat"/>
    <property type="match status" value="1"/>
</dbReference>
<comment type="pathway">
    <text evidence="1">Glycerolipid metabolism; triacylglycerol biosynthesis.</text>
</comment>
<proteinExistence type="inferred from homology"/>